<dbReference type="Proteomes" id="UP000306740">
    <property type="component" value="Unassembled WGS sequence"/>
</dbReference>
<feature type="transmembrane region" description="Helical" evidence="1">
    <location>
        <begin position="6"/>
        <end position="30"/>
    </location>
</feature>
<protein>
    <recommendedName>
        <fullName evidence="5">Transmembrane protein</fullName>
    </recommendedName>
</protein>
<proteinExistence type="predicted"/>
<organism evidence="3 4">
    <name type="scientific">Mumia zhuanghuii</name>
    <dbReference type="NCBI Taxonomy" id="2585211"/>
    <lineage>
        <taxon>Bacteria</taxon>
        <taxon>Bacillati</taxon>
        <taxon>Actinomycetota</taxon>
        <taxon>Actinomycetes</taxon>
        <taxon>Propionibacteriales</taxon>
        <taxon>Nocardioidaceae</taxon>
        <taxon>Mumia</taxon>
    </lineage>
</organism>
<accession>A0A5C4N0N7</accession>
<feature type="transmembrane region" description="Helical" evidence="1">
    <location>
        <begin position="92"/>
        <end position="113"/>
    </location>
</feature>
<gene>
    <name evidence="3" type="ORF">FHE65_00790</name>
    <name evidence="2" type="ORF">FHE65_01140</name>
</gene>
<evidence type="ECO:0000313" key="2">
    <source>
        <dbReference type="EMBL" id="TNC51742.1"/>
    </source>
</evidence>
<evidence type="ECO:0000313" key="3">
    <source>
        <dbReference type="EMBL" id="TNC52146.1"/>
    </source>
</evidence>
<comment type="caution">
    <text evidence="3">The sequence shown here is derived from an EMBL/GenBank/DDBJ whole genome shotgun (WGS) entry which is preliminary data.</text>
</comment>
<dbReference type="EMBL" id="VDFR01000004">
    <property type="protein sequence ID" value="TNC52146.1"/>
    <property type="molecule type" value="Genomic_DNA"/>
</dbReference>
<sequence>MRAAQWWGGWLVTMLAGYVVLPVALALLYGQLGAAPGCDTRGFAGCAEDQALLVLIGWGFVLPLVLAGTLFVLAVLWQAMPRQLPPAAPWRITLVASRCVVLAGPAVAGLVLLRVAA</sequence>
<name>A0A5C4N0N7_9ACTN</name>
<dbReference type="AlphaFoldDB" id="A0A5C4N0N7"/>
<keyword evidence="1" id="KW-0812">Transmembrane</keyword>
<evidence type="ECO:0000256" key="1">
    <source>
        <dbReference type="SAM" id="Phobius"/>
    </source>
</evidence>
<keyword evidence="1" id="KW-0472">Membrane</keyword>
<dbReference type="EMBL" id="VDFR01000005">
    <property type="protein sequence ID" value="TNC51742.1"/>
    <property type="molecule type" value="Genomic_DNA"/>
</dbReference>
<feature type="transmembrane region" description="Helical" evidence="1">
    <location>
        <begin position="51"/>
        <end position="80"/>
    </location>
</feature>
<evidence type="ECO:0000313" key="4">
    <source>
        <dbReference type="Proteomes" id="UP000306740"/>
    </source>
</evidence>
<keyword evidence="1" id="KW-1133">Transmembrane helix</keyword>
<dbReference type="RefSeq" id="WP_139104991.1">
    <property type="nucleotide sequence ID" value="NZ_VDFR01000004.1"/>
</dbReference>
<reference evidence="3 4" key="1">
    <citation type="submission" date="2019-05" db="EMBL/GenBank/DDBJ databases">
        <title>Mumia sp. nov., isolated from the intestinal contents of plateau pika (Ochotona curzoniae) in the Qinghai-Tibet plateau of China.</title>
        <authorList>
            <person name="Tian Z."/>
        </authorList>
    </citation>
    <scope>NUCLEOTIDE SEQUENCE [LARGE SCALE GENOMIC DNA]</scope>
    <source>
        <strain evidence="4">527</strain>
        <strain evidence="3">Z527</strain>
    </source>
</reference>
<evidence type="ECO:0008006" key="5">
    <source>
        <dbReference type="Google" id="ProtNLM"/>
    </source>
</evidence>